<dbReference type="PANTHER" id="PTHR13504:SF40">
    <property type="entry name" value="FIDO DOMAIN-CONTAINING PROTEIN"/>
    <property type="match status" value="1"/>
</dbReference>
<sequence length="399" mass="46138">MTYLDLRKAFHDPAQDADQLYDRRFNDERTWHLKTSIAGSPAFVYMAPEIYEALLEAAQIDKDILRLEAALPQRALDSYRDSCLIDEIVLTNEIEGVHSTRREIGEVLERLKQNDRRGRFFGIVQKYALLQTRPDIALRTCADVRDVYDDLVLAEVRISDPHNVPDGTYFRTKMMHVINEAGIPIHDGIEPEARIIEEMDQALDVLNDESREPLLRIALFHFLFGYIHPFYDGNGRTNRFISSYLISRQYEPIVGLGISYAVKQEIEKYYKAFSRCEHPLNRGDITPFVIAFSEICVNAMCNLRDALTEKKSQMDMYLHRSAVLVPEPLRTLVESLITATLFTFDGVTAKELCEAERLSRQTLYKRLSELRKLGLLQEEKIGRKVFYKLNEEAFLLRGC</sequence>
<evidence type="ECO:0000256" key="1">
    <source>
        <dbReference type="PIRSR" id="PIRSR640198-1"/>
    </source>
</evidence>
<organism evidence="4 5">
    <name type="scientific">Adlercreutzia hattorii</name>
    <dbReference type="NCBI Taxonomy" id="2707299"/>
    <lineage>
        <taxon>Bacteria</taxon>
        <taxon>Bacillati</taxon>
        <taxon>Actinomycetota</taxon>
        <taxon>Coriobacteriia</taxon>
        <taxon>Eggerthellales</taxon>
        <taxon>Eggerthellaceae</taxon>
        <taxon>Adlercreutzia</taxon>
    </lineage>
</organism>
<dbReference type="InterPro" id="IPR036388">
    <property type="entry name" value="WH-like_DNA-bd_sf"/>
</dbReference>
<dbReference type="Gene3D" id="1.10.10.10">
    <property type="entry name" value="Winged helix-like DNA-binding domain superfamily/Winged helix DNA-binding domain"/>
    <property type="match status" value="1"/>
</dbReference>
<feature type="binding site" evidence="2">
    <location>
        <begin position="269"/>
        <end position="270"/>
    </location>
    <ligand>
        <name>ATP</name>
        <dbReference type="ChEBI" id="CHEBI:30616"/>
    </ligand>
</feature>
<dbReference type="SUPFAM" id="SSF140931">
    <property type="entry name" value="Fic-like"/>
    <property type="match status" value="1"/>
</dbReference>
<dbReference type="AlphaFoldDB" id="A0A6F8SGN4"/>
<dbReference type="InterPro" id="IPR036390">
    <property type="entry name" value="WH_DNA-bd_sf"/>
</dbReference>
<name>A0A6F8SGN4_9ACTN</name>
<keyword evidence="2" id="KW-0547">Nucleotide-binding</keyword>
<dbReference type="PROSITE" id="PS51459">
    <property type="entry name" value="FIDO"/>
    <property type="match status" value="1"/>
</dbReference>
<dbReference type="KEGG" id="ahat:ADCFC_00370"/>
<dbReference type="RefSeq" id="WP_173111073.1">
    <property type="nucleotide sequence ID" value="NZ_AP022829.1"/>
</dbReference>
<accession>A0A6F8SGN4</accession>
<dbReference type="InterPro" id="IPR011991">
    <property type="entry name" value="ArsR-like_HTH"/>
</dbReference>
<dbReference type="InterPro" id="IPR040198">
    <property type="entry name" value="Fido_containing"/>
</dbReference>
<keyword evidence="2" id="KW-0067">ATP-binding</keyword>
<dbReference type="Gene3D" id="1.10.3290.10">
    <property type="entry name" value="Fido-like domain"/>
    <property type="match status" value="1"/>
</dbReference>
<feature type="active site" evidence="1">
    <location>
        <position position="228"/>
    </location>
</feature>
<dbReference type="GO" id="GO:0005524">
    <property type="term" value="F:ATP binding"/>
    <property type="evidence" value="ECO:0007669"/>
    <property type="project" value="UniProtKB-KW"/>
</dbReference>
<keyword evidence="5" id="KW-1185">Reference proteome</keyword>
<dbReference type="InterPro" id="IPR036597">
    <property type="entry name" value="Fido-like_dom_sf"/>
</dbReference>
<evidence type="ECO:0000313" key="5">
    <source>
        <dbReference type="Proteomes" id="UP000501727"/>
    </source>
</evidence>
<evidence type="ECO:0000313" key="4">
    <source>
        <dbReference type="EMBL" id="BCA87418.1"/>
    </source>
</evidence>
<dbReference type="EMBL" id="AP022829">
    <property type="protein sequence ID" value="BCA87418.1"/>
    <property type="molecule type" value="Genomic_DNA"/>
</dbReference>
<evidence type="ECO:0000256" key="2">
    <source>
        <dbReference type="PIRSR" id="PIRSR640198-2"/>
    </source>
</evidence>
<feature type="binding site" evidence="2">
    <location>
        <position position="281"/>
    </location>
    <ligand>
        <name>ATP</name>
        <dbReference type="ChEBI" id="CHEBI:30616"/>
    </ligand>
</feature>
<feature type="binding site" evidence="2">
    <location>
        <begin position="232"/>
        <end position="239"/>
    </location>
    <ligand>
        <name>ATP</name>
        <dbReference type="ChEBI" id="CHEBI:30616"/>
    </ligand>
</feature>
<protein>
    <submittedName>
        <fullName evidence="4">Fic family protein</fullName>
    </submittedName>
</protein>
<reference evidence="5" key="1">
    <citation type="journal article" date="2020" name="Microbiol. Resour. Announc.">
        <title>Complete Genome Sequence of Adlercreutzia sp. Strain 8CFCBH1, a Potent Producer of Equol, Isolated from Healthy Japanese Feces.</title>
        <authorList>
            <person name="Ogata Y."/>
            <person name="Sakamoto M."/>
            <person name="Ohkuma M."/>
            <person name="Hattori M."/>
            <person name="Suda W."/>
        </authorList>
    </citation>
    <scope>NUCLEOTIDE SEQUENCE [LARGE SCALE GENOMIC DNA]</scope>
    <source>
        <strain evidence="5">8CFCBH1</strain>
    </source>
</reference>
<dbReference type="CDD" id="cd00090">
    <property type="entry name" value="HTH_ARSR"/>
    <property type="match status" value="1"/>
</dbReference>
<dbReference type="PANTHER" id="PTHR13504">
    <property type="entry name" value="FIDO DOMAIN-CONTAINING PROTEIN DDB_G0283145"/>
    <property type="match status" value="1"/>
</dbReference>
<feature type="domain" description="Fido" evidence="3">
    <location>
        <begin position="153"/>
        <end position="291"/>
    </location>
</feature>
<dbReference type="InterPro" id="IPR003812">
    <property type="entry name" value="Fido"/>
</dbReference>
<dbReference type="Proteomes" id="UP000501727">
    <property type="component" value="Chromosome"/>
</dbReference>
<dbReference type="SUPFAM" id="SSF46785">
    <property type="entry name" value="Winged helix' DNA-binding domain"/>
    <property type="match status" value="1"/>
</dbReference>
<evidence type="ECO:0000259" key="3">
    <source>
        <dbReference type="PROSITE" id="PS51459"/>
    </source>
</evidence>
<dbReference type="Pfam" id="PF02661">
    <property type="entry name" value="Fic"/>
    <property type="match status" value="1"/>
</dbReference>
<gene>
    <name evidence="4" type="ORF">ADCFC_23680</name>
</gene>
<reference evidence="5" key="2">
    <citation type="submission" date="2020-03" db="EMBL/GenBank/DDBJ databases">
        <title>Complete Genome Sequence of Adlercreutzia sp. strain 8CFCBH1 Producing Equol, Isolated from Healthy Japanese Feces.</title>
        <authorList>
            <person name="Ogata Y."/>
            <person name="Sakamoto M."/>
            <person name="Ohkuma M."/>
            <person name="Hattori M."/>
            <person name="Suda W."/>
        </authorList>
    </citation>
    <scope>NUCLEOTIDE SEQUENCE [LARGE SCALE GENOMIC DNA]</scope>
    <source>
        <strain evidence="5">8CFCBH1</strain>
    </source>
</reference>
<proteinExistence type="predicted"/>